<dbReference type="EMBL" id="CAJNON010002006">
    <property type="protein sequence ID" value="CAF1496240.1"/>
    <property type="molecule type" value="Genomic_DNA"/>
</dbReference>
<keyword evidence="1" id="KW-0677">Repeat</keyword>
<reference evidence="4" key="1">
    <citation type="submission" date="2021-02" db="EMBL/GenBank/DDBJ databases">
        <authorList>
            <person name="Nowell W R."/>
        </authorList>
    </citation>
    <scope>NUCLEOTIDE SEQUENCE</scope>
</reference>
<feature type="repeat" description="ANK" evidence="3">
    <location>
        <begin position="52"/>
        <end position="76"/>
    </location>
</feature>
<evidence type="ECO:0000256" key="1">
    <source>
        <dbReference type="ARBA" id="ARBA00022737"/>
    </source>
</evidence>
<dbReference type="PROSITE" id="PS50088">
    <property type="entry name" value="ANK_REPEAT"/>
    <property type="match status" value="1"/>
</dbReference>
<evidence type="ECO:0008006" key="7">
    <source>
        <dbReference type="Google" id="ProtNLM"/>
    </source>
</evidence>
<accession>A0A815SU25</accession>
<dbReference type="Proteomes" id="UP000663881">
    <property type="component" value="Unassembled WGS sequence"/>
</dbReference>
<proteinExistence type="predicted"/>
<evidence type="ECO:0000313" key="5">
    <source>
        <dbReference type="EMBL" id="CAF4125088.1"/>
    </source>
</evidence>
<dbReference type="SMART" id="SM00248">
    <property type="entry name" value="ANK"/>
    <property type="match status" value="2"/>
</dbReference>
<organism evidence="4 6">
    <name type="scientific">Adineta steineri</name>
    <dbReference type="NCBI Taxonomy" id="433720"/>
    <lineage>
        <taxon>Eukaryota</taxon>
        <taxon>Metazoa</taxon>
        <taxon>Spiralia</taxon>
        <taxon>Gnathifera</taxon>
        <taxon>Rotifera</taxon>
        <taxon>Eurotatoria</taxon>
        <taxon>Bdelloidea</taxon>
        <taxon>Adinetida</taxon>
        <taxon>Adinetidae</taxon>
        <taxon>Adineta</taxon>
    </lineage>
</organism>
<dbReference type="Proteomes" id="UP000663891">
    <property type="component" value="Unassembled WGS sequence"/>
</dbReference>
<dbReference type="OrthoDB" id="10015809at2759"/>
<dbReference type="InterPro" id="IPR002110">
    <property type="entry name" value="Ankyrin_rpt"/>
</dbReference>
<keyword evidence="2 3" id="KW-0040">ANK repeat</keyword>
<evidence type="ECO:0000256" key="3">
    <source>
        <dbReference type="PROSITE-ProRule" id="PRU00023"/>
    </source>
</evidence>
<comment type="caution">
    <text evidence="4">The sequence shown here is derived from an EMBL/GenBank/DDBJ whole genome shotgun (WGS) entry which is preliminary data.</text>
</comment>
<protein>
    <recommendedName>
        <fullName evidence="7">NAD(+)--protein-arginine ADP-ribosyltransferase</fullName>
    </recommendedName>
</protein>
<dbReference type="InterPro" id="IPR036770">
    <property type="entry name" value="Ankyrin_rpt-contain_sf"/>
</dbReference>
<dbReference type="PROSITE" id="PS50297">
    <property type="entry name" value="ANK_REP_REGION"/>
    <property type="match status" value="1"/>
</dbReference>
<name>A0A815SU25_9BILA</name>
<evidence type="ECO:0000256" key="2">
    <source>
        <dbReference type="ARBA" id="ARBA00023043"/>
    </source>
</evidence>
<dbReference type="Gene3D" id="3.90.176.10">
    <property type="entry name" value="Toxin ADP-ribosyltransferase, Chain A, domain 1"/>
    <property type="match status" value="1"/>
</dbReference>
<gene>
    <name evidence="5" type="ORF">OKA104_LOCUS36949</name>
    <name evidence="4" type="ORF">VCS650_LOCUS41989</name>
</gene>
<dbReference type="SUPFAM" id="SSF48403">
    <property type="entry name" value="Ankyrin repeat"/>
    <property type="match status" value="1"/>
</dbReference>
<sequence>MGVTISKKNLIPTRIPGRASEFYWACRNGDIATVEEMLPNLTYEQVNQVEPNGSTALHAASFYNHPDIVRLLLARGCLRTILNYNKATAFEEAATDEIRTLFDRPTPNRFVDEQLTNSFRLVTEQGDNVEMQDGIPDDWFKGHTSADSAHEAQFMIAMANSSNPLKQIVKNRTVAESIQTLNDLVSTAVPEQHTEYKSMSALKEKFLKKMGIGNLLTMYTLETPFYNTLQTKADSFTVLLYLHLNELQDRTFQGWAYRGGTMSQSDIDAYRWALNREDYVLETRTVQSMSLNKSMAQTFATEKPNDKLTGRHSVLLTFNFSQKCPTAINLTKISETLPCLSAYEHEAEVTLLPLTLFSVKDIKIDSNSGQYRITLTNIPTPKTSLLAAIKHVES</sequence>
<dbReference type="Pfam" id="PF12796">
    <property type="entry name" value="Ank_2"/>
    <property type="match status" value="1"/>
</dbReference>
<dbReference type="PANTHER" id="PTHR24171">
    <property type="entry name" value="ANKYRIN REPEAT DOMAIN-CONTAINING PROTEIN 39-RELATED"/>
    <property type="match status" value="1"/>
</dbReference>
<dbReference type="EMBL" id="CAJOAY010005948">
    <property type="protein sequence ID" value="CAF4125088.1"/>
    <property type="molecule type" value="Genomic_DNA"/>
</dbReference>
<evidence type="ECO:0000313" key="4">
    <source>
        <dbReference type="EMBL" id="CAF1496240.1"/>
    </source>
</evidence>
<dbReference type="Gene3D" id="1.25.40.20">
    <property type="entry name" value="Ankyrin repeat-containing domain"/>
    <property type="match status" value="1"/>
</dbReference>
<evidence type="ECO:0000313" key="6">
    <source>
        <dbReference type="Proteomes" id="UP000663891"/>
    </source>
</evidence>
<dbReference type="AlphaFoldDB" id="A0A815SU25"/>